<evidence type="ECO:0000256" key="1">
    <source>
        <dbReference type="ARBA" id="ARBA00022531"/>
    </source>
</evidence>
<evidence type="ECO:0000256" key="3">
    <source>
        <dbReference type="SAM" id="SignalP"/>
    </source>
</evidence>
<feature type="signal peptide" evidence="3">
    <location>
        <begin position="1"/>
        <end position="22"/>
    </location>
</feature>
<feature type="domain" description="Photosynthesis system II assembly factor Ycf48/Hcf136-like" evidence="4">
    <location>
        <begin position="59"/>
        <end position="120"/>
    </location>
</feature>
<keyword evidence="6" id="KW-1185">Reference proteome</keyword>
<evidence type="ECO:0000256" key="2">
    <source>
        <dbReference type="ARBA" id="ARBA00023276"/>
    </source>
</evidence>
<dbReference type="GO" id="GO:0016787">
    <property type="term" value="F:hydrolase activity"/>
    <property type="evidence" value="ECO:0007669"/>
    <property type="project" value="UniProtKB-KW"/>
</dbReference>
<dbReference type="InterPro" id="IPR015943">
    <property type="entry name" value="WD40/YVTN_repeat-like_dom_sf"/>
</dbReference>
<evidence type="ECO:0000313" key="5">
    <source>
        <dbReference type="EMBL" id="RJG18906.1"/>
    </source>
</evidence>
<dbReference type="EMBL" id="QYUP01000091">
    <property type="protein sequence ID" value="RJG18906.1"/>
    <property type="molecule type" value="Genomic_DNA"/>
</dbReference>
<sequence length="378" mass="39777">MHPLIRSGIATAALLAVPMAQAAPNTFNDPIDVAAPASTAAARDMLVGGERTPDGRLVVVGRRGVILTSDPDGARWKQSKVPVSTDLLAASFPTALKGWAVGHAGVVLHTSDGGLSWTRQVDGRALPDLMIRHSKARAEAGDERAQHELKEAQRYKEDGPSRPLFDVYFSDDARGIVVGAYNLALRTDDGGRSWLPISDRIDNPQGLHLYGIAQVDGVLWIAGEQGLVLRQDAGTGRFVRVPLPYAGTLFGITGNAGEVLVFGLRGNAWRSRDGGANWSRLDTGIEGHLTAGAILAGGRVVLTSLGGELIESRDGERFRKVPLARTAPLYGVSAASDGKLLLTGARGVHLATVEASGAVHHTPALAARAGKSASREAR</sequence>
<comment type="caution">
    <text evidence="5">The sequence shown here is derived from an EMBL/GenBank/DDBJ whole genome shotgun (WGS) entry which is preliminary data.</text>
</comment>
<feature type="domain" description="Photosynthesis system II assembly factor Ycf48/Hcf136-like" evidence="4">
    <location>
        <begin position="164"/>
        <end position="281"/>
    </location>
</feature>
<dbReference type="GO" id="GO:0009523">
    <property type="term" value="C:photosystem II"/>
    <property type="evidence" value="ECO:0007669"/>
    <property type="project" value="UniProtKB-KW"/>
</dbReference>
<feature type="chain" id="PRO_5019355213" evidence="3">
    <location>
        <begin position="23"/>
        <end position="378"/>
    </location>
</feature>
<dbReference type="PANTHER" id="PTHR47199:SF2">
    <property type="entry name" value="PHOTOSYSTEM II STABILITY_ASSEMBLY FACTOR HCF136, CHLOROPLASTIC"/>
    <property type="match status" value="1"/>
</dbReference>
<dbReference type="PANTHER" id="PTHR47199">
    <property type="entry name" value="PHOTOSYSTEM II STABILITY/ASSEMBLY FACTOR HCF136, CHLOROPLASTIC"/>
    <property type="match status" value="1"/>
</dbReference>
<dbReference type="InterPro" id="IPR028203">
    <property type="entry name" value="PSII_CF48-like_dom"/>
</dbReference>
<keyword evidence="1" id="KW-0602">Photosynthesis</keyword>
<accession>A0A418Y0U0</accession>
<dbReference type="GO" id="GO:0015979">
    <property type="term" value="P:photosynthesis"/>
    <property type="evidence" value="ECO:0007669"/>
    <property type="project" value="UniProtKB-KW"/>
</dbReference>
<evidence type="ECO:0000259" key="4">
    <source>
        <dbReference type="Pfam" id="PF14870"/>
    </source>
</evidence>
<dbReference type="OrthoDB" id="9767885at2"/>
<reference evidence="5 6" key="1">
    <citation type="submission" date="2018-09" db="EMBL/GenBank/DDBJ databases">
        <authorList>
            <person name="Zhu H."/>
        </authorList>
    </citation>
    <scope>NUCLEOTIDE SEQUENCE [LARGE SCALE GENOMIC DNA]</scope>
    <source>
        <strain evidence="5 6">K1S02-61</strain>
    </source>
</reference>
<evidence type="ECO:0000313" key="6">
    <source>
        <dbReference type="Proteomes" id="UP000284006"/>
    </source>
</evidence>
<keyword evidence="3" id="KW-0732">Signal</keyword>
<name>A0A418Y0U0_9BURK</name>
<dbReference type="Proteomes" id="UP000284006">
    <property type="component" value="Unassembled WGS sequence"/>
</dbReference>
<dbReference type="Gene3D" id="2.130.10.10">
    <property type="entry name" value="YVTN repeat-like/Quinoprotein amine dehydrogenase"/>
    <property type="match status" value="1"/>
</dbReference>
<dbReference type="SUPFAM" id="SSF110296">
    <property type="entry name" value="Oligoxyloglucan reducing end-specific cellobiohydrolase"/>
    <property type="match status" value="1"/>
</dbReference>
<organism evidence="5 6">
    <name type="scientific">Massilia cavernae</name>
    <dbReference type="NCBI Taxonomy" id="2320864"/>
    <lineage>
        <taxon>Bacteria</taxon>
        <taxon>Pseudomonadati</taxon>
        <taxon>Pseudomonadota</taxon>
        <taxon>Betaproteobacteria</taxon>
        <taxon>Burkholderiales</taxon>
        <taxon>Oxalobacteraceae</taxon>
        <taxon>Telluria group</taxon>
        <taxon>Massilia</taxon>
    </lineage>
</organism>
<gene>
    <name evidence="5" type="ORF">D3872_09495</name>
</gene>
<keyword evidence="2" id="KW-0604">Photosystem II</keyword>
<protein>
    <submittedName>
        <fullName evidence="5">Glycosyl hydrolase</fullName>
    </submittedName>
</protein>
<proteinExistence type="predicted"/>
<dbReference type="AlphaFoldDB" id="A0A418Y0U0"/>
<dbReference type="Pfam" id="PF14870">
    <property type="entry name" value="PSII_BNR"/>
    <property type="match status" value="2"/>
</dbReference>
<keyword evidence="5" id="KW-0378">Hydrolase</keyword>